<dbReference type="InterPro" id="IPR011009">
    <property type="entry name" value="Kinase-like_dom_sf"/>
</dbReference>
<dbReference type="GO" id="GO:0005524">
    <property type="term" value="F:ATP binding"/>
    <property type="evidence" value="ECO:0007669"/>
    <property type="project" value="UniProtKB-KW"/>
</dbReference>
<name>A0A2G3PP66_WILMA</name>
<dbReference type="InterPro" id="IPR051409">
    <property type="entry name" value="Atypical_kinase_ADCK"/>
</dbReference>
<evidence type="ECO:0000256" key="4">
    <source>
        <dbReference type="ARBA" id="ARBA00022840"/>
    </source>
</evidence>
<protein>
    <submittedName>
        <fullName evidence="6">ABC transporter</fullName>
    </submittedName>
</protein>
<accession>A0A2G3PP66</accession>
<dbReference type="Pfam" id="PF03109">
    <property type="entry name" value="ABC1"/>
    <property type="match status" value="1"/>
</dbReference>
<dbReference type="PANTHER" id="PTHR43851:SF3">
    <property type="entry name" value="COENZYME Q8"/>
    <property type="match status" value="1"/>
</dbReference>
<dbReference type="PANTHER" id="PTHR43851">
    <property type="match status" value="1"/>
</dbReference>
<keyword evidence="4" id="KW-0067">ATP-binding</keyword>
<evidence type="ECO:0000256" key="1">
    <source>
        <dbReference type="ARBA" id="ARBA00009670"/>
    </source>
</evidence>
<sequence length="479" mass="52641">MKDETPGLGSAERFESVRAGRVRRTVPVVGFAARAAGGRVVAGLRSRAGDTEAVDRFHDRTAQRYANMLGHSKGVLMKAGQLLSTYDVDPDVGGPLATYQAALQRLQSDAPPMDFATAREVIESDLGRPVEEMFVEFSSEPIAAASIGQVHRARLADGRDVAVKVQYPGVARAIRDDLANTELLATFLKLGMSLTPRAMRTDQRSAAAEVAERIADELDYRHEARSIRRFADLYRGHPFIRVPDVIDSHSGDLVIAMTFLDGVGWAQARTADQELRNQWATAISYFGFGAYRHSNLFNADPHPGNYRFGEDGTVGFVDFGCVKQFPEWVRRGIVTMFRATCEGDRHELYRLMIDHGFVAADTDLSVDDAYQWWAMMASSVNTEQPHTFVPADSTGLVQSMFDDGPIGTAVRKMQIPSDYVMLARINLGINAILSELGATLDTREQLDCLDGLGTPTTPASRAHTAWASRRGLPFGLTPR</sequence>
<dbReference type="InterPro" id="IPR004147">
    <property type="entry name" value="ABC1_dom"/>
</dbReference>
<comment type="caution">
    <text evidence="6">The sequence shown here is derived from an EMBL/GenBank/DDBJ whole genome shotgun (WGS) entry which is preliminary data.</text>
</comment>
<evidence type="ECO:0000259" key="5">
    <source>
        <dbReference type="Pfam" id="PF03109"/>
    </source>
</evidence>
<evidence type="ECO:0000256" key="3">
    <source>
        <dbReference type="ARBA" id="ARBA00022741"/>
    </source>
</evidence>
<organism evidence="6 7">
    <name type="scientific">Williamsia marianensis</name>
    <dbReference type="NCBI Taxonomy" id="85044"/>
    <lineage>
        <taxon>Bacteria</taxon>
        <taxon>Bacillati</taxon>
        <taxon>Actinomycetota</taxon>
        <taxon>Actinomycetes</taxon>
        <taxon>Mycobacteriales</taxon>
        <taxon>Nocardiaceae</taxon>
        <taxon>Williamsia</taxon>
    </lineage>
</organism>
<comment type="similarity">
    <text evidence="1">Belongs to the protein kinase superfamily. ADCK protein kinase family.</text>
</comment>
<evidence type="ECO:0000256" key="2">
    <source>
        <dbReference type="ARBA" id="ARBA00022679"/>
    </source>
</evidence>
<feature type="domain" description="ABC1 atypical kinase-like" evidence="5">
    <location>
        <begin position="105"/>
        <end position="350"/>
    </location>
</feature>
<dbReference type="Proteomes" id="UP000225108">
    <property type="component" value="Unassembled WGS sequence"/>
</dbReference>
<evidence type="ECO:0000313" key="7">
    <source>
        <dbReference type="Proteomes" id="UP000225108"/>
    </source>
</evidence>
<dbReference type="GO" id="GO:0016740">
    <property type="term" value="F:transferase activity"/>
    <property type="evidence" value="ECO:0007669"/>
    <property type="project" value="UniProtKB-KW"/>
</dbReference>
<proteinExistence type="inferred from homology"/>
<dbReference type="CDD" id="cd13970">
    <property type="entry name" value="ABC1_ADCK3"/>
    <property type="match status" value="1"/>
</dbReference>
<keyword evidence="2" id="KW-0808">Transferase</keyword>
<dbReference type="AlphaFoldDB" id="A0A2G3PP66"/>
<dbReference type="SUPFAM" id="SSF56112">
    <property type="entry name" value="Protein kinase-like (PK-like)"/>
    <property type="match status" value="1"/>
</dbReference>
<reference evidence="6 7" key="1">
    <citation type="submission" date="2017-10" db="EMBL/GenBank/DDBJ databases">
        <title>The draft genome sequence of Williamsia sp. BULT 1.1 isolated from the semi-arid grassland soils from South Africa.</title>
        <authorList>
            <person name="Kabwe M.H."/>
            <person name="Govender N."/>
            <person name="Mutseka Lunga P."/>
            <person name="Vikram S."/>
            <person name="Makhalanyane T.P."/>
        </authorList>
    </citation>
    <scope>NUCLEOTIDE SEQUENCE [LARGE SCALE GENOMIC DNA]</scope>
    <source>
        <strain evidence="6 7">BULT 1.1</strain>
    </source>
</reference>
<evidence type="ECO:0000313" key="6">
    <source>
        <dbReference type="EMBL" id="PHV67560.1"/>
    </source>
</evidence>
<keyword evidence="3" id="KW-0547">Nucleotide-binding</keyword>
<dbReference type="RefSeq" id="WP_099382249.1">
    <property type="nucleotide sequence ID" value="NZ_PEBD01000005.1"/>
</dbReference>
<dbReference type="EMBL" id="PEBD01000005">
    <property type="protein sequence ID" value="PHV67560.1"/>
    <property type="molecule type" value="Genomic_DNA"/>
</dbReference>
<dbReference type="InterPro" id="IPR034646">
    <property type="entry name" value="ADCK3_dom"/>
</dbReference>
<gene>
    <name evidence="6" type="ORF">CSW57_07710</name>
</gene>